<proteinExistence type="predicted"/>
<accession>A0A4C1YAI9</accession>
<reference evidence="2 3" key="1">
    <citation type="journal article" date="2019" name="Commun. Biol.">
        <title>The bagworm genome reveals a unique fibroin gene that provides high tensile strength.</title>
        <authorList>
            <person name="Kono N."/>
            <person name="Nakamura H."/>
            <person name="Ohtoshi R."/>
            <person name="Tomita M."/>
            <person name="Numata K."/>
            <person name="Arakawa K."/>
        </authorList>
    </citation>
    <scope>NUCLEOTIDE SEQUENCE [LARGE SCALE GENOMIC DNA]</scope>
</reference>
<organism evidence="2 3">
    <name type="scientific">Eumeta variegata</name>
    <name type="common">Bagworm moth</name>
    <name type="synonym">Eumeta japonica</name>
    <dbReference type="NCBI Taxonomy" id="151549"/>
    <lineage>
        <taxon>Eukaryota</taxon>
        <taxon>Metazoa</taxon>
        <taxon>Ecdysozoa</taxon>
        <taxon>Arthropoda</taxon>
        <taxon>Hexapoda</taxon>
        <taxon>Insecta</taxon>
        <taxon>Pterygota</taxon>
        <taxon>Neoptera</taxon>
        <taxon>Endopterygota</taxon>
        <taxon>Lepidoptera</taxon>
        <taxon>Glossata</taxon>
        <taxon>Ditrysia</taxon>
        <taxon>Tineoidea</taxon>
        <taxon>Psychidae</taxon>
        <taxon>Oiketicinae</taxon>
        <taxon>Eumeta</taxon>
    </lineage>
</organism>
<protein>
    <submittedName>
        <fullName evidence="2">Uncharacterized protein</fullName>
    </submittedName>
</protein>
<evidence type="ECO:0000313" key="2">
    <source>
        <dbReference type="EMBL" id="GBP73331.1"/>
    </source>
</evidence>
<dbReference type="AlphaFoldDB" id="A0A4C1YAI9"/>
<evidence type="ECO:0000256" key="1">
    <source>
        <dbReference type="SAM" id="MobiDB-lite"/>
    </source>
</evidence>
<feature type="compositionally biased region" description="Gly residues" evidence="1">
    <location>
        <begin position="94"/>
        <end position="108"/>
    </location>
</feature>
<gene>
    <name evidence="2" type="ORF">EVAR_52857_1</name>
</gene>
<dbReference type="EMBL" id="BGZK01001169">
    <property type="protein sequence ID" value="GBP73331.1"/>
    <property type="molecule type" value="Genomic_DNA"/>
</dbReference>
<name>A0A4C1YAI9_EUMVA</name>
<keyword evidence="3" id="KW-1185">Reference proteome</keyword>
<sequence length="108" mass="11611">MVSLDASSLFIASEQYNLSLCCDRAQSLRILRRCPDSAEYCLRGDVPETENVQMNYMKIQCGAAPSRRETEPKAGRLNVNSDVFSGRDISPRSGGRGGGGGGGRRAAP</sequence>
<dbReference type="Proteomes" id="UP000299102">
    <property type="component" value="Unassembled WGS sequence"/>
</dbReference>
<comment type="caution">
    <text evidence="2">The sequence shown here is derived from an EMBL/GenBank/DDBJ whole genome shotgun (WGS) entry which is preliminary data.</text>
</comment>
<feature type="region of interest" description="Disordered" evidence="1">
    <location>
        <begin position="63"/>
        <end position="108"/>
    </location>
</feature>
<evidence type="ECO:0000313" key="3">
    <source>
        <dbReference type="Proteomes" id="UP000299102"/>
    </source>
</evidence>